<dbReference type="GO" id="GO:0008610">
    <property type="term" value="P:lipid biosynthetic process"/>
    <property type="evidence" value="ECO:0007669"/>
    <property type="project" value="UniProtKB-ARBA"/>
</dbReference>
<dbReference type="PANTHER" id="PTHR45527">
    <property type="entry name" value="NONRIBOSOMAL PEPTIDE SYNTHETASE"/>
    <property type="match status" value="1"/>
</dbReference>
<protein>
    <submittedName>
        <fullName evidence="5">Amino acid adenylation domain-containing protein</fullName>
    </submittedName>
</protein>
<dbReference type="InterPro" id="IPR023213">
    <property type="entry name" value="CAT-like_dom_sf"/>
</dbReference>
<dbReference type="Pfam" id="PF13193">
    <property type="entry name" value="AMP-binding_C"/>
    <property type="match status" value="1"/>
</dbReference>
<dbReference type="InterPro" id="IPR025110">
    <property type="entry name" value="AMP-bd_C"/>
</dbReference>
<proteinExistence type="predicted"/>
<dbReference type="GO" id="GO:0044550">
    <property type="term" value="P:secondary metabolite biosynthetic process"/>
    <property type="evidence" value="ECO:0007669"/>
    <property type="project" value="TreeGrafter"/>
</dbReference>
<dbReference type="InterPro" id="IPR010071">
    <property type="entry name" value="AA_adenyl_dom"/>
</dbReference>
<dbReference type="Pfam" id="PF00668">
    <property type="entry name" value="Condensation"/>
    <property type="match status" value="1"/>
</dbReference>
<dbReference type="InterPro" id="IPR045851">
    <property type="entry name" value="AMP-bd_C_sf"/>
</dbReference>
<dbReference type="Pfam" id="PF00501">
    <property type="entry name" value="AMP-binding"/>
    <property type="match status" value="1"/>
</dbReference>
<evidence type="ECO:0000256" key="2">
    <source>
        <dbReference type="ARBA" id="ARBA00004924"/>
    </source>
</evidence>
<gene>
    <name evidence="5" type="ORF">JYB65_11205</name>
</gene>
<dbReference type="InterPro" id="IPR009081">
    <property type="entry name" value="PP-bd_ACP"/>
</dbReference>
<dbReference type="SUPFAM" id="SSF56801">
    <property type="entry name" value="Acetyl-CoA synthetase-like"/>
    <property type="match status" value="1"/>
</dbReference>
<keyword evidence="3" id="KW-0436">Ligase</keyword>
<keyword evidence="6" id="KW-1185">Reference proteome</keyword>
<comment type="pathway">
    <text evidence="2">Siderophore biosynthesis.</text>
</comment>
<dbReference type="PROSITE" id="PS50075">
    <property type="entry name" value="CARRIER"/>
    <property type="match status" value="1"/>
</dbReference>
<dbReference type="SUPFAM" id="SSF47336">
    <property type="entry name" value="ACP-like"/>
    <property type="match status" value="1"/>
</dbReference>
<reference evidence="5" key="1">
    <citation type="submission" date="2021-02" db="EMBL/GenBank/DDBJ databases">
        <title>Abyssanaerobacter marinus gen.nov., sp., nov, anaerobic bacterium isolated from the Onnuri vent field of Indian Ocean and suggestion of Mogibacteriaceae fam. nov., and proposal of reclassification of ambiguous this family's genus member.</title>
        <authorList>
            <person name="Kim Y.J."/>
            <person name="Yang J.-A."/>
        </authorList>
    </citation>
    <scope>NUCLEOTIDE SEQUENCE</scope>
    <source>
        <strain evidence="5">DSM 2634</strain>
    </source>
</reference>
<dbReference type="InterPro" id="IPR041464">
    <property type="entry name" value="TubC_N"/>
</dbReference>
<dbReference type="InterPro" id="IPR036736">
    <property type="entry name" value="ACP-like_sf"/>
</dbReference>
<dbReference type="PROSITE" id="PS00455">
    <property type="entry name" value="AMP_BINDING"/>
    <property type="match status" value="1"/>
</dbReference>
<dbReference type="AlphaFoldDB" id="A0A939DA55"/>
<dbReference type="Gene3D" id="2.30.38.10">
    <property type="entry name" value="Luciferase, Domain 3"/>
    <property type="match status" value="1"/>
</dbReference>
<evidence type="ECO:0000313" key="5">
    <source>
        <dbReference type="EMBL" id="MBN7773930.1"/>
    </source>
</evidence>
<dbReference type="InterPro" id="IPR020845">
    <property type="entry name" value="AMP-binding_CS"/>
</dbReference>
<organism evidence="5 6">
    <name type="scientific">Clostridium aminobutyricum</name>
    <dbReference type="NCBI Taxonomy" id="33953"/>
    <lineage>
        <taxon>Bacteria</taxon>
        <taxon>Bacillati</taxon>
        <taxon>Bacillota</taxon>
        <taxon>Clostridia</taxon>
        <taxon>Eubacteriales</taxon>
        <taxon>Clostridiaceae</taxon>
        <taxon>Clostridium</taxon>
    </lineage>
</organism>
<dbReference type="Gene3D" id="3.40.50.980">
    <property type="match status" value="2"/>
</dbReference>
<dbReference type="InterPro" id="IPR001242">
    <property type="entry name" value="Condensation_dom"/>
</dbReference>
<dbReference type="RefSeq" id="WP_206582770.1">
    <property type="nucleotide sequence ID" value="NZ_JAFJZZ010000005.1"/>
</dbReference>
<dbReference type="Gene3D" id="1.10.1200.10">
    <property type="entry name" value="ACP-like"/>
    <property type="match status" value="1"/>
</dbReference>
<dbReference type="GO" id="GO:0031177">
    <property type="term" value="F:phosphopantetheine binding"/>
    <property type="evidence" value="ECO:0007669"/>
    <property type="project" value="TreeGrafter"/>
</dbReference>
<dbReference type="InterPro" id="IPR044894">
    <property type="entry name" value="TubC_N_sf"/>
</dbReference>
<dbReference type="PANTHER" id="PTHR45527:SF10">
    <property type="entry name" value="PYOCHELIN SYNTHASE PCHF"/>
    <property type="match status" value="1"/>
</dbReference>
<dbReference type="CDD" id="cd19535">
    <property type="entry name" value="Cyc_NRPS"/>
    <property type="match status" value="1"/>
</dbReference>
<name>A0A939DA55_CLOAM</name>
<dbReference type="NCBIfam" id="TIGR01733">
    <property type="entry name" value="AA-adenyl-dom"/>
    <property type="match status" value="1"/>
</dbReference>
<dbReference type="Gene3D" id="3.30.300.30">
    <property type="match status" value="1"/>
</dbReference>
<dbReference type="Gene3D" id="3.30.559.10">
    <property type="entry name" value="Chloramphenicol acetyltransferase-like domain"/>
    <property type="match status" value="1"/>
</dbReference>
<evidence type="ECO:0000259" key="4">
    <source>
        <dbReference type="PROSITE" id="PS50075"/>
    </source>
</evidence>
<comment type="caution">
    <text evidence="5">The sequence shown here is derived from an EMBL/GenBank/DDBJ whole genome shotgun (WGS) entry which is preliminary data.</text>
</comment>
<sequence length="1104" mass="125385">MNNVQVIKEEIHNLKKRGIKIWTESENLKYKAFKGTINEQDMDFMRNNKLEIIAYFQSVQEEGEIVLKPEHRYLPFPQNGIQRAYSLGKSDNLKYGGVCCHTYMEIEYQHLDKERVESVFHSLIHNHPMLHTVVYADGMQETLKELPAFSVGYQEDHDFEGKVIGQVRRELEGKFYENGVWPQFDISITDLPEKSILHFSMEFLIADWTSMWLLLYQFEQMYFNQEQINRPALTFRDYVIHKEKQKSKPAYMEAKAYWEKRLADFADPPRLPVYEKDERNKKTFRRLFYTLNKASWQEIKRKAGAIGVTPTAMILSVYGYVMQRWSENKKFAINLTLLNREPVHPDIAAIIGDFTSIIMHEVDWTDFQECCFAERVKQVNRNLFSEIDHASYSGVEFLRELSKKRGGNSIYPIAFTSALGIITNSGIELNGKYVGGLTQTPQVLVDCQAMDGEFGLNINWDIREGFFKQGIIEDMFGCFTNILDKLAQRGLSVDSVLNREIPDWQLKERMSANDTKKEIKKTLLHQGFLSSLETYADRTAVADKERQLTYHETGVLVSKLITGLNKAGVRKGMKIGVAMNKSVEQIAAVLGILFVGAAYVPIDSEQGIDRIRKITESADIEFLIVDDQQNPLKQEFRCVEFSQLTDENGSALELLGDAEDTAYIIFTSGSTGMPKGVEVSHAAAMNTIIDVMDRFKVDERSSVLSVSKLNFDLSVFDLFGMLSIGGKIVLPTGKNYLQPELWDELVTSHNVSLWNSVPSLMEIYIEYLKCNNKAASRAITQIWLSGDWVKIPLIKQIREVLGEVTVISMGGATEAAIWSIYHSCSEADYARKSIPYGLPLANQRFAVLDQNLRDCPVEVPGDLYIMGSGLAKGYVGDKVITAQKFREHPQTGERMYHTGDLGKYLAGGEIEFLGRSDFQVKINGHRIELGEIEQALLVGGKVQHVIAFVHQGQIAVCVCGHPEQKNELISLAQKALPTYMVPKKFLFLEELPLTGNGKIDRKKIIAQFQEHPVNLAEQASAWSAEEEWLRVIVETVLEQKMDDKNKSFYDYGADSLSLSRAVNKILSIKGDCIAFDELLAQIMNFPTIEETARYIESTSSKYSA</sequence>
<dbReference type="Gene3D" id="3.30.559.30">
    <property type="entry name" value="Nonribosomal peptide synthetase, condensation domain"/>
    <property type="match status" value="1"/>
</dbReference>
<feature type="domain" description="Carrier" evidence="4">
    <location>
        <begin position="1020"/>
        <end position="1099"/>
    </location>
</feature>
<dbReference type="InterPro" id="IPR000873">
    <property type="entry name" value="AMP-dep_synth/lig_dom"/>
</dbReference>
<evidence type="ECO:0000313" key="6">
    <source>
        <dbReference type="Proteomes" id="UP000664545"/>
    </source>
</evidence>
<evidence type="ECO:0000256" key="3">
    <source>
        <dbReference type="ARBA" id="ARBA00022598"/>
    </source>
</evidence>
<dbReference type="Pfam" id="PF18563">
    <property type="entry name" value="TubC_N"/>
    <property type="match status" value="1"/>
</dbReference>
<comment type="cofactor">
    <cofactor evidence="1">
        <name>pantetheine 4'-phosphate</name>
        <dbReference type="ChEBI" id="CHEBI:47942"/>
    </cofactor>
</comment>
<dbReference type="Proteomes" id="UP000664545">
    <property type="component" value="Unassembled WGS sequence"/>
</dbReference>
<evidence type="ECO:0000256" key="1">
    <source>
        <dbReference type="ARBA" id="ARBA00001957"/>
    </source>
</evidence>
<dbReference type="Gene3D" id="1.10.10.1830">
    <property type="entry name" value="Non-ribosomal peptide synthase, adenylation domain"/>
    <property type="match status" value="1"/>
</dbReference>
<dbReference type="EMBL" id="JAFJZZ010000005">
    <property type="protein sequence ID" value="MBN7773930.1"/>
    <property type="molecule type" value="Genomic_DNA"/>
</dbReference>
<dbReference type="InterPro" id="IPR057737">
    <property type="entry name" value="Condensation_MtbB-like"/>
</dbReference>
<dbReference type="GO" id="GO:0016874">
    <property type="term" value="F:ligase activity"/>
    <property type="evidence" value="ECO:0007669"/>
    <property type="project" value="UniProtKB-KW"/>
</dbReference>
<dbReference type="SUPFAM" id="SSF52777">
    <property type="entry name" value="CoA-dependent acyltransferases"/>
    <property type="match status" value="2"/>
</dbReference>
<dbReference type="GO" id="GO:0005737">
    <property type="term" value="C:cytoplasm"/>
    <property type="evidence" value="ECO:0007669"/>
    <property type="project" value="TreeGrafter"/>
</dbReference>
<dbReference type="GO" id="GO:0043041">
    <property type="term" value="P:amino acid activation for nonribosomal peptide biosynthetic process"/>
    <property type="evidence" value="ECO:0007669"/>
    <property type="project" value="TreeGrafter"/>
</dbReference>
<accession>A0A939DA55</accession>